<dbReference type="PANTHER" id="PTHR33872">
    <property type="entry name" value="DNA POLYMERASE EPSILON CATALYTIC SUBUNIT A"/>
    <property type="match status" value="1"/>
</dbReference>
<dbReference type="AlphaFoldDB" id="A0ABD1Y2A8"/>
<dbReference type="Proteomes" id="UP001605036">
    <property type="component" value="Unassembled WGS sequence"/>
</dbReference>
<evidence type="ECO:0000313" key="2">
    <source>
        <dbReference type="EMBL" id="KAL2620880.1"/>
    </source>
</evidence>
<protein>
    <submittedName>
        <fullName evidence="2">Uncharacterized protein</fullName>
    </submittedName>
</protein>
<comment type="caution">
    <text evidence="2">The sequence shown here is derived from an EMBL/GenBank/DDBJ whole genome shotgun (WGS) entry which is preliminary data.</text>
</comment>
<organism evidence="2 3">
    <name type="scientific">Riccia fluitans</name>
    <dbReference type="NCBI Taxonomy" id="41844"/>
    <lineage>
        <taxon>Eukaryota</taxon>
        <taxon>Viridiplantae</taxon>
        <taxon>Streptophyta</taxon>
        <taxon>Embryophyta</taxon>
        <taxon>Marchantiophyta</taxon>
        <taxon>Marchantiopsida</taxon>
        <taxon>Marchantiidae</taxon>
        <taxon>Marchantiales</taxon>
        <taxon>Ricciaceae</taxon>
        <taxon>Riccia</taxon>
    </lineage>
</organism>
<proteinExistence type="predicted"/>
<gene>
    <name evidence="2" type="ORF">R1flu_001085</name>
</gene>
<dbReference type="PANTHER" id="PTHR33872:SF2">
    <property type="entry name" value="DNA POLYMERASE EPSILON CATALYTIC SUBUNIT A"/>
    <property type="match status" value="1"/>
</dbReference>
<evidence type="ECO:0000313" key="3">
    <source>
        <dbReference type="Proteomes" id="UP001605036"/>
    </source>
</evidence>
<dbReference type="EMBL" id="JBHFFA010000006">
    <property type="protein sequence ID" value="KAL2620880.1"/>
    <property type="molecule type" value="Genomic_DNA"/>
</dbReference>
<feature type="region of interest" description="Disordered" evidence="1">
    <location>
        <begin position="106"/>
        <end position="125"/>
    </location>
</feature>
<evidence type="ECO:0000256" key="1">
    <source>
        <dbReference type="SAM" id="MobiDB-lite"/>
    </source>
</evidence>
<sequence>MGSLMAGWQTLHKNTPQAALERSSSLTNQQVNKFWKARNNLIKEHLEEAQMAAGFIEPSKFEMNDDSYDIKKSTVNLASAPTLKGPQDEAMGKKVDWWTKSKSAYLNEPPLMNDTKQSRGRLSVV</sequence>
<reference evidence="2 3" key="1">
    <citation type="submission" date="2024-09" db="EMBL/GenBank/DDBJ databases">
        <title>Chromosome-scale assembly of Riccia fluitans.</title>
        <authorList>
            <person name="Paukszto L."/>
            <person name="Sawicki J."/>
            <person name="Karawczyk K."/>
            <person name="Piernik-Szablinska J."/>
            <person name="Szczecinska M."/>
            <person name="Mazdziarz M."/>
        </authorList>
    </citation>
    <scope>NUCLEOTIDE SEQUENCE [LARGE SCALE GENOMIC DNA]</scope>
    <source>
        <strain evidence="2">Rf_01</strain>
        <tissue evidence="2">Aerial parts of the thallus</tissue>
    </source>
</reference>
<name>A0ABD1Y2A8_9MARC</name>
<accession>A0ABD1Y2A8</accession>
<keyword evidence="3" id="KW-1185">Reference proteome</keyword>